<proteinExistence type="predicted"/>
<protein>
    <submittedName>
        <fullName evidence="9">Exporters of the RND superfamily</fullName>
    </submittedName>
</protein>
<dbReference type="RefSeq" id="WP_146654113.1">
    <property type="nucleotide sequence ID" value="NZ_CP012333.1"/>
</dbReference>
<dbReference type="InterPro" id="IPR004869">
    <property type="entry name" value="MMPL_dom"/>
</dbReference>
<dbReference type="Pfam" id="PF03176">
    <property type="entry name" value="MMPL"/>
    <property type="match status" value="2"/>
</dbReference>
<feature type="transmembrane region" description="Helical" evidence="7">
    <location>
        <begin position="401"/>
        <end position="421"/>
    </location>
</feature>
<feature type="transmembrane region" description="Helical" evidence="7">
    <location>
        <begin position="712"/>
        <end position="730"/>
    </location>
</feature>
<feature type="transmembrane region" description="Helical" evidence="7">
    <location>
        <begin position="457"/>
        <end position="476"/>
    </location>
</feature>
<feature type="transmembrane region" description="Helical" evidence="7">
    <location>
        <begin position="687"/>
        <end position="705"/>
    </location>
</feature>
<feature type="transmembrane region" description="Helical" evidence="7">
    <location>
        <begin position="801"/>
        <end position="823"/>
    </location>
</feature>
<keyword evidence="3 7" id="KW-0812">Transmembrane</keyword>
<dbReference type="GO" id="GO:0005886">
    <property type="term" value="C:plasma membrane"/>
    <property type="evidence" value="ECO:0007669"/>
    <property type="project" value="UniProtKB-SubCell"/>
</dbReference>
<keyword evidence="10" id="KW-1185">Reference proteome</keyword>
<feature type="region of interest" description="Disordered" evidence="6">
    <location>
        <begin position="163"/>
        <end position="200"/>
    </location>
</feature>
<name>A0A0K1QD30_9BACT</name>
<gene>
    <name evidence="9" type="ORF">AKJ09_09988</name>
</gene>
<sequence>MSFGRRGTSLPEGPSPRTRAWVAFLLRHGAIIWAIAIALGVFGTWRTVLVYAHLRSDLELLLPRQTPSVIALDELRERVSGLQYLSVIVDTGKPENMPAAERMLDDLAARVRTYPPDLVRAVRVGDAEERAFLEKHAALYLEESDLQAILDRVQARRDWEVSKETGTSLDDDPNAAPPLDFSDIEKKYDERTRGKGKTENGRFENAEMHTALMLVEATSYSSAQGKSAELFKRVKHDLAELGGPDKYAPGMRVGYAGDVAITVEETSALVSDLSLSAVLVLVFVFGSLLYYFRWWRAVVIILPPLGLATVLAFGIASLPPFNVTELNSNTAFLGSIIVGNGINVGIMLMSRYVEERRRGMPVEPALVLAVWGTRPGTLTAALAASASYGSLILTQFRGFRQFGYIGGLGMILAWVCAFVLMPPLTRWVDRGTVDPRPLSRDSFSVHVARLIKARPRAIVLICAAVTAVAVATIGRLDDSQLERDFAQLRRRDTWTVGEGYWGRRMDTLLGTYLTPMALLGDDGDQTRKNAASIRADRDDGRFGDMVNSVRTIDDVLPQHQPEKLALLEQIKDTMTPRIRASLPEDKKTTIERLLDESEDHPIAVEDLPPTFTTGLRERDGHYDRIVLVYPTPSKELWEGPALASFVGHLRQIAAENAPPGMRPARVAGSLSLSTDIIACIRRDGPKASFIALAGVMAIVLLLFRFTVATARVIVSLLVGVTWLLGLVVGFHIKINFINFIAFPITFGIGVEYAVNVMTRFIQDGGRDTSQAVRATGGAVALCSATTIIGYSSLLVAENRALFMFGLVAVLGEITCLTTAVIALPAWLESHALRDVEERRRDLPALREDEPRPSSR</sequence>
<keyword evidence="4 7" id="KW-1133">Transmembrane helix</keyword>
<organism evidence="9 10">
    <name type="scientific">Labilithrix luteola</name>
    <dbReference type="NCBI Taxonomy" id="1391654"/>
    <lineage>
        <taxon>Bacteria</taxon>
        <taxon>Pseudomonadati</taxon>
        <taxon>Myxococcota</taxon>
        <taxon>Polyangia</taxon>
        <taxon>Polyangiales</taxon>
        <taxon>Labilitrichaceae</taxon>
        <taxon>Labilithrix</taxon>
    </lineage>
</organism>
<evidence type="ECO:0000256" key="5">
    <source>
        <dbReference type="ARBA" id="ARBA00023136"/>
    </source>
</evidence>
<dbReference type="PANTHER" id="PTHR33406:SF13">
    <property type="entry name" value="MEMBRANE PROTEIN YDFJ"/>
    <property type="match status" value="1"/>
</dbReference>
<dbReference type="KEGG" id="llu:AKJ09_09988"/>
<dbReference type="InterPro" id="IPR050545">
    <property type="entry name" value="Mycobact_MmpL"/>
</dbReference>
<evidence type="ECO:0000313" key="10">
    <source>
        <dbReference type="Proteomes" id="UP000064967"/>
    </source>
</evidence>
<reference evidence="9 10" key="1">
    <citation type="submission" date="2015-08" db="EMBL/GenBank/DDBJ databases">
        <authorList>
            <person name="Babu N.S."/>
            <person name="Beckwith C.J."/>
            <person name="Beseler K.G."/>
            <person name="Brison A."/>
            <person name="Carone J.V."/>
            <person name="Caskin T.P."/>
            <person name="Diamond M."/>
            <person name="Durham M.E."/>
            <person name="Foxe J.M."/>
            <person name="Go M."/>
            <person name="Henderson B.A."/>
            <person name="Jones I.B."/>
            <person name="McGettigan J.A."/>
            <person name="Micheletti S.J."/>
            <person name="Nasrallah M.E."/>
            <person name="Ortiz D."/>
            <person name="Piller C.R."/>
            <person name="Privatt S.R."/>
            <person name="Schneider S.L."/>
            <person name="Sharp S."/>
            <person name="Smith T.C."/>
            <person name="Stanton J.D."/>
            <person name="Ullery H.E."/>
            <person name="Wilson R.J."/>
            <person name="Serrano M.G."/>
            <person name="Buck G."/>
            <person name="Lee V."/>
            <person name="Wang Y."/>
            <person name="Carvalho R."/>
            <person name="Voegtly L."/>
            <person name="Shi R."/>
            <person name="Duckworth R."/>
            <person name="Johnson A."/>
            <person name="Loviza R."/>
            <person name="Walstead R."/>
            <person name="Shah Z."/>
            <person name="Kiflezghi M."/>
            <person name="Wade K."/>
            <person name="Ball S.L."/>
            <person name="Bradley K.W."/>
            <person name="Asai D.J."/>
            <person name="Bowman C.A."/>
            <person name="Russell D.A."/>
            <person name="Pope W.H."/>
            <person name="Jacobs-Sera D."/>
            <person name="Hendrix R.W."/>
            <person name="Hatfull G.F."/>
        </authorList>
    </citation>
    <scope>NUCLEOTIDE SEQUENCE [LARGE SCALE GENOMIC DNA]</scope>
    <source>
        <strain evidence="9 10">DSM 27648</strain>
    </source>
</reference>
<evidence type="ECO:0000256" key="3">
    <source>
        <dbReference type="ARBA" id="ARBA00022692"/>
    </source>
</evidence>
<evidence type="ECO:0000313" key="9">
    <source>
        <dbReference type="EMBL" id="AKV03325.1"/>
    </source>
</evidence>
<evidence type="ECO:0000259" key="8">
    <source>
        <dbReference type="Pfam" id="PF03176"/>
    </source>
</evidence>
<dbReference type="SUPFAM" id="SSF82866">
    <property type="entry name" value="Multidrug efflux transporter AcrB transmembrane domain"/>
    <property type="match status" value="2"/>
</dbReference>
<feature type="transmembrane region" description="Helical" evidence="7">
    <location>
        <begin position="774"/>
        <end position="795"/>
    </location>
</feature>
<dbReference type="OrthoDB" id="49344at2"/>
<dbReference type="STRING" id="1391654.AKJ09_09988"/>
<evidence type="ECO:0000256" key="6">
    <source>
        <dbReference type="SAM" id="MobiDB-lite"/>
    </source>
</evidence>
<feature type="transmembrane region" description="Helical" evidence="7">
    <location>
        <begin position="21"/>
        <end position="45"/>
    </location>
</feature>
<feature type="transmembrane region" description="Helical" evidence="7">
    <location>
        <begin position="299"/>
        <end position="319"/>
    </location>
</feature>
<keyword evidence="5 7" id="KW-0472">Membrane</keyword>
<evidence type="ECO:0000256" key="4">
    <source>
        <dbReference type="ARBA" id="ARBA00022989"/>
    </source>
</evidence>
<feature type="compositionally biased region" description="Basic and acidic residues" evidence="6">
    <location>
        <begin position="183"/>
        <end position="200"/>
    </location>
</feature>
<evidence type="ECO:0000256" key="2">
    <source>
        <dbReference type="ARBA" id="ARBA00022475"/>
    </source>
</evidence>
<feature type="transmembrane region" description="Helical" evidence="7">
    <location>
        <begin position="273"/>
        <end position="292"/>
    </location>
</feature>
<accession>A0A0K1QD30</accession>
<keyword evidence="2" id="KW-1003">Cell membrane</keyword>
<dbReference type="Proteomes" id="UP000064967">
    <property type="component" value="Chromosome"/>
</dbReference>
<evidence type="ECO:0000256" key="1">
    <source>
        <dbReference type="ARBA" id="ARBA00004651"/>
    </source>
</evidence>
<feature type="transmembrane region" description="Helical" evidence="7">
    <location>
        <begin position="736"/>
        <end position="754"/>
    </location>
</feature>
<evidence type="ECO:0000256" key="7">
    <source>
        <dbReference type="SAM" id="Phobius"/>
    </source>
</evidence>
<dbReference type="Gene3D" id="1.20.1640.10">
    <property type="entry name" value="Multidrug efflux transporter AcrB transmembrane domain"/>
    <property type="match status" value="2"/>
</dbReference>
<feature type="transmembrane region" description="Helical" evidence="7">
    <location>
        <begin position="331"/>
        <end position="353"/>
    </location>
</feature>
<dbReference type="EMBL" id="CP012333">
    <property type="protein sequence ID" value="AKV03325.1"/>
    <property type="molecule type" value="Genomic_DNA"/>
</dbReference>
<feature type="domain" description="Membrane transport protein MMPL" evidence="8">
    <location>
        <begin position="558"/>
        <end position="813"/>
    </location>
</feature>
<dbReference type="AlphaFoldDB" id="A0A0K1QD30"/>
<feature type="domain" description="Membrane transport protein MMPL" evidence="8">
    <location>
        <begin position="62"/>
        <end position="456"/>
    </location>
</feature>
<dbReference type="PANTHER" id="PTHR33406">
    <property type="entry name" value="MEMBRANE PROTEIN MJ1562-RELATED"/>
    <property type="match status" value="1"/>
</dbReference>
<comment type="subcellular location">
    <subcellularLocation>
        <location evidence="1">Cell membrane</location>
        <topology evidence="1">Multi-pass membrane protein</topology>
    </subcellularLocation>
</comment>